<evidence type="ECO:0000256" key="2">
    <source>
        <dbReference type="ARBA" id="ARBA00007027"/>
    </source>
</evidence>
<evidence type="ECO:0000313" key="9">
    <source>
        <dbReference type="EMBL" id="QIQ20673.1"/>
    </source>
</evidence>
<dbReference type="InterPro" id="IPR038116">
    <property type="entry name" value="TrpR-like_sf"/>
</dbReference>
<keyword evidence="3 8" id="KW-0963">Cytoplasm</keyword>
<dbReference type="EMBL" id="CP050253">
    <property type="protein sequence ID" value="QIQ20673.1"/>
    <property type="molecule type" value="Genomic_DNA"/>
</dbReference>
<dbReference type="Proteomes" id="UP000501168">
    <property type="component" value="Chromosome"/>
</dbReference>
<keyword evidence="4 8" id="KW-0678">Repressor</keyword>
<comment type="function">
    <text evidence="8">This protein is an aporepressor. When complexed with L-tryptophan it binds the operator region of the trp operon and prevents the initiation of transcription.</text>
</comment>
<comment type="subcellular location">
    <subcellularLocation>
        <location evidence="1 8">Cytoplasm</location>
    </subcellularLocation>
</comment>
<evidence type="ECO:0000256" key="6">
    <source>
        <dbReference type="ARBA" id="ARBA00023125"/>
    </source>
</evidence>
<evidence type="ECO:0000256" key="7">
    <source>
        <dbReference type="ARBA" id="ARBA00023163"/>
    </source>
</evidence>
<dbReference type="PANTHER" id="PTHR38025">
    <property type="entry name" value="TRP OPERON REPRESSOR"/>
    <property type="match status" value="1"/>
</dbReference>
<feature type="DNA-binding region" evidence="8">
    <location>
        <begin position="55"/>
        <end position="78"/>
    </location>
</feature>
<evidence type="ECO:0000313" key="10">
    <source>
        <dbReference type="Proteomes" id="UP000501168"/>
    </source>
</evidence>
<dbReference type="Pfam" id="PF01371">
    <property type="entry name" value="Trp_repressor"/>
    <property type="match status" value="1"/>
</dbReference>
<evidence type="ECO:0000256" key="1">
    <source>
        <dbReference type="ARBA" id="ARBA00004496"/>
    </source>
</evidence>
<dbReference type="InParanoid" id="A0A6G9I8Y1"/>
<keyword evidence="5 8" id="KW-0805">Transcription regulation</keyword>
<evidence type="ECO:0000256" key="4">
    <source>
        <dbReference type="ARBA" id="ARBA00022491"/>
    </source>
</evidence>
<dbReference type="InterPro" id="IPR010921">
    <property type="entry name" value="Trp_repressor/repl_initiator"/>
</dbReference>
<protein>
    <recommendedName>
        <fullName evidence="8">Trp operon repressor homolog</fullName>
    </recommendedName>
</protein>
<keyword evidence="10" id="KW-1185">Reference proteome</keyword>
<reference evidence="9 10" key="1">
    <citation type="submission" date="2020-03" db="EMBL/GenBank/DDBJ databases">
        <title>Complete genome sequence of Orbus sp. IPMB12 (BCRC 80908).</title>
        <authorList>
            <person name="Lo W.-S."/>
            <person name="Chang T.-H."/>
            <person name="Kuo C.-H."/>
        </authorList>
    </citation>
    <scope>NUCLEOTIDE SEQUENCE [LARGE SCALE GENOMIC DNA]</scope>
    <source>
        <strain evidence="9 10">IPMB12</strain>
    </source>
</reference>
<proteinExistence type="inferred from homology"/>
<sequence length="102" mass="11832">MQQSDWQDTVELLKKAFQDDMHFDLLRLLLTLDERDALVTRVKIVKYLLEGAINQRELKERLGIGIATVTRGSNSLKEAPPELKSWLQENLLTHSKDEKNRS</sequence>
<dbReference type="FunCoup" id="A0A6G9I8Y1">
    <property type="interactions" value="37"/>
</dbReference>
<dbReference type="KEGG" id="orb:IPMB12_02635"/>
<dbReference type="HAMAP" id="MF_00475">
    <property type="entry name" value="Trp_repressor"/>
    <property type="match status" value="1"/>
</dbReference>
<comment type="similarity">
    <text evidence="2 8">Belongs to the TrpR family.</text>
</comment>
<dbReference type="RefSeq" id="WP_166914685.1">
    <property type="nucleotide sequence ID" value="NZ_CP050253.1"/>
</dbReference>
<name>A0A6G9I8Y1_9GAMM</name>
<dbReference type="GO" id="GO:0003700">
    <property type="term" value="F:DNA-binding transcription factor activity"/>
    <property type="evidence" value="ECO:0007669"/>
    <property type="project" value="UniProtKB-UniRule"/>
</dbReference>
<evidence type="ECO:0000256" key="8">
    <source>
        <dbReference type="HAMAP-Rule" id="MF_00475"/>
    </source>
</evidence>
<accession>A0A6G9I8Y1</accession>
<dbReference type="GO" id="GO:0045892">
    <property type="term" value="P:negative regulation of DNA-templated transcription"/>
    <property type="evidence" value="ECO:0007669"/>
    <property type="project" value="UniProtKB-UniRule"/>
</dbReference>
<gene>
    <name evidence="8 9" type="primary">trpR</name>
    <name evidence="9" type="ORF">IPMB12_02635</name>
</gene>
<comment type="subunit">
    <text evidence="8">Homodimer.</text>
</comment>
<dbReference type="NCBIfam" id="TIGR01321">
    <property type="entry name" value="TrpR"/>
    <property type="match status" value="1"/>
</dbReference>
<keyword evidence="6 8" id="KW-0238">DNA-binding</keyword>
<dbReference type="AlphaFoldDB" id="A0A6G9I8Y1"/>
<dbReference type="InterPro" id="IPR000831">
    <property type="entry name" value="Trp_repress"/>
</dbReference>
<dbReference type="SUPFAM" id="SSF48295">
    <property type="entry name" value="TrpR-like"/>
    <property type="match status" value="1"/>
</dbReference>
<dbReference type="GO" id="GO:0005737">
    <property type="term" value="C:cytoplasm"/>
    <property type="evidence" value="ECO:0007669"/>
    <property type="project" value="UniProtKB-SubCell"/>
</dbReference>
<dbReference type="Gene3D" id="1.10.1270.10">
    <property type="entry name" value="TrpR-like"/>
    <property type="match status" value="1"/>
</dbReference>
<keyword evidence="7 8" id="KW-0804">Transcription</keyword>
<dbReference type="PANTHER" id="PTHR38025:SF1">
    <property type="entry name" value="TRP OPERON REPRESSOR"/>
    <property type="match status" value="1"/>
</dbReference>
<evidence type="ECO:0000256" key="3">
    <source>
        <dbReference type="ARBA" id="ARBA00022490"/>
    </source>
</evidence>
<dbReference type="PIRSF" id="PIRSF003196">
    <property type="entry name" value="Trp_repressor"/>
    <property type="match status" value="1"/>
</dbReference>
<evidence type="ECO:0000256" key="5">
    <source>
        <dbReference type="ARBA" id="ARBA00023015"/>
    </source>
</evidence>
<organism evidence="9 10">
    <name type="scientific">Zophobihabitans entericus</name>
    <dbReference type="NCBI Taxonomy" id="1635327"/>
    <lineage>
        <taxon>Bacteria</taxon>
        <taxon>Pseudomonadati</taxon>
        <taxon>Pseudomonadota</taxon>
        <taxon>Gammaproteobacteria</taxon>
        <taxon>Orbales</taxon>
        <taxon>Orbaceae</taxon>
        <taxon>Zophobihabitans</taxon>
    </lineage>
</organism>
<dbReference type="GO" id="GO:0043565">
    <property type="term" value="F:sequence-specific DNA binding"/>
    <property type="evidence" value="ECO:0007669"/>
    <property type="project" value="UniProtKB-UniRule"/>
</dbReference>
<dbReference type="InterPro" id="IPR013335">
    <property type="entry name" value="Trp_repress_bac"/>
</dbReference>